<accession>A0ABR5VG90</accession>
<feature type="region of interest" description="Disordered" evidence="5">
    <location>
        <begin position="193"/>
        <end position="212"/>
    </location>
</feature>
<evidence type="ECO:0000256" key="5">
    <source>
        <dbReference type="SAM" id="MobiDB-lite"/>
    </source>
</evidence>
<evidence type="ECO:0000256" key="4">
    <source>
        <dbReference type="ARBA" id="ARBA00022833"/>
    </source>
</evidence>
<keyword evidence="8" id="KW-1185">Reference proteome</keyword>
<reference evidence="7 8" key="1">
    <citation type="submission" date="2016-02" db="EMBL/GenBank/DDBJ databases">
        <title>Genome sequence of Marichromatium gracile YL-28, a purple sulfur bacterium.</title>
        <authorList>
            <person name="Zhao C."/>
            <person name="Hong X."/>
            <person name="Chen S."/>
            <person name="Yang S."/>
        </authorList>
    </citation>
    <scope>NUCLEOTIDE SEQUENCE [LARGE SCALE GENOMIC DNA]</scope>
    <source>
        <strain evidence="7 8">YL28</strain>
    </source>
</reference>
<dbReference type="InterPro" id="IPR051453">
    <property type="entry name" value="MBL_Glyoxalase_II"/>
</dbReference>
<evidence type="ECO:0000313" key="7">
    <source>
        <dbReference type="EMBL" id="KXX64768.1"/>
    </source>
</evidence>
<gene>
    <name evidence="7" type="ORF">AY586_12310</name>
</gene>
<sequence length="212" mass="23434">MHYQIQPVTPFQQNCTLVWCDQTRRAAVIDPGGEPEVIATLIEQLELVPEYLLLTHGHLDHVGASAPLAARLGVPILGPHRDDAFLIETLEHQCELFGFPPVEPFTPQRWLTDGETIALGEQTLEVIHTPGHTPGHIAYLNRASGLIQLGDVLFRGSIGRTDFPRGDHAQLIASIRERLFPLGDEVAFIPGHGPMSTLGRERRTNPFVRDPA</sequence>
<evidence type="ECO:0000256" key="1">
    <source>
        <dbReference type="ARBA" id="ARBA00001947"/>
    </source>
</evidence>
<dbReference type="InterPro" id="IPR036866">
    <property type="entry name" value="RibonucZ/Hydroxyglut_hydro"/>
</dbReference>
<dbReference type="Pfam" id="PF00753">
    <property type="entry name" value="Lactamase_B"/>
    <property type="match status" value="1"/>
</dbReference>
<comment type="cofactor">
    <cofactor evidence="1">
        <name>Zn(2+)</name>
        <dbReference type="ChEBI" id="CHEBI:29105"/>
    </cofactor>
</comment>
<dbReference type="Gene3D" id="3.60.15.10">
    <property type="entry name" value="Ribonuclease Z/Hydroxyacylglutathione hydrolase-like"/>
    <property type="match status" value="1"/>
</dbReference>
<dbReference type="CDD" id="cd07737">
    <property type="entry name" value="YcbL-like_MBL-fold"/>
    <property type="match status" value="1"/>
</dbReference>
<evidence type="ECO:0000259" key="6">
    <source>
        <dbReference type="SMART" id="SM00849"/>
    </source>
</evidence>
<feature type="domain" description="Metallo-beta-lactamase" evidence="6">
    <location>
        <begin position="12"/>
        <end position="192"/>
    </location>
</feature>
<dbReference type="PANTHER" id="PTHR46233:SF3">
    <property type="entry name" value="HYDROXYACYLGLUTATHIONE HYDROLASE GLOC"/>
    <property type="match status" value="1"/>
</dbReference>
<dbReference type="EMBL" id="LSYU01000045">
    <property type="protein sequence ID" value="KXX64768.1"/>
    <property type="molecule type" value="Genomic_DNA"/>
</dbReference>
<protein>
    <recommendedName>
        <fullName evidence="6">Metallo-beta-lactamase domain-containing protein</fullName>
    </recommendedName>
</protein>
<dbReference type="SUPFAM" id="SSF56281">
    <property type="entry name" value="Metallo-hydrolase/oxidoreductase"/>
    <property type="match status" value="1"/>
</dbReference>
<evidence type="ECO:0000256" key="3">
    <source>
        <dbReference type="ARBA" id="ARBA00022801"/>
    </source>
</evidence>
<dbReference type="InterPro" id="IPR001279">
    <property type="entry name" value="Metallo-B-lactamas"/>
</dbReference>
<keyword evidence="4" id="KW-0862">Zinc</keyword>
<organism evidence="7 8">
    <name type="scientific">Marichromatium gracile</name>
    <name type="common">Chromatium gracile</name>
    <dbReference type="NCBI Taxonomy" id="1048"/>
    <lineage>
        <taxon>Bacteria</taxon>
        <taxon>Pseudomonadati</taxon>
        <taxon>Pseudomonadota</taxon>
        <taxon>Gammaproteobacteria</taxon>
        <taxon>Chromatiales</taxon>
        <taxon>Chromatiaceae</taxon>
        <taxon>Marichromatium</taxon>
    </lineage>
</organism>
<dbReference type="RefSeq" id="WP_062274723.1">
    <property type="nucleotide sequence ID" value="NZ_LSYU01000045.1"/>
</dbReference>
<dbReference type="Proteomes" id="UP000075766">
    <property type="component" value="Unassembled WGS sequence"/>
</dbReference>
<keyword evidence="2" id="KW-0479">Metal-binding</keyword>
<dbReference type="PANTHER" id="PTHR46233">
    <property type="entry name" value="HYDROXYACYLGLUTATHIONE HYDROLASE GLOC"/>
    <property type="match status" value="1"/>
</dbReference>
<evidence type="ECO:0000256" key="2">
    <source>
        <dbReference type="ARBA" id="ARBA00022723"/>
    </source>
</evidence>
<keyword evidence="3" id="KW-0378">Hydrolase</keyword>
<comment type="caution">
    <text evidence="7">The sequence shown here is derived from an EMBL/GenBank/DDBJ whole genome shotgun (WGS) entry which is preliminary data.</text>
</comment>
<evidence type="ECO:0000313" key="8">
    <source>
        <dbReference type="Proteomes" id="UP000075766"/>
    </source>
</evidence>
<name>A0ABR5VG90_MARGR</name>
<proteinExistence type="predicted"/>
<dbReference type="SMART" id="SM00849">
    <property type="entry name" value="Lactamase_B"/>
    <property type="match status" value="1"/>
</dbReference>